<feature type="region of interest" description="Disordered" evidence="9">
    <location>
        <begin position="961"/>
        <end position="986"/>
    </location>
</feature>
<evidence type="ECO:0000259" key="11">
    <source>
        <dbReference type="PROSITE" id="PS50880"/>
    </source>
</evidence>
<dbReference type="OMA" id="MELAMGD"/>
<dbReference type="GO" id="GO:0003917">
    <property type="term" value="F:DNA topoisomerase type I (single strand cut, ATP-independent) activity"/>
    <property type="evidence" value="ECO:0007669"/>
    <property type="project" value="UniProtKB-EC"/>
</dbReference>
<dbReference type="InterPro" id="IPR000380">
    <property type="entry name" value="Topo_IA"/>
</dbReference>
<dbReference type="PaxDb" id="2850-Phatr47417"/>
<dbReference type="Gene3D" id="1.10.290.10">
    <property type="entry name" value="Topoisomerase I, domain 4"/>
    <property type="match status" value="1"/>
</dbReference>
<dbReference type="SMART" id="SM00343">
    <property type="entry name" value="ZnF_C2HC"/>
    <property type="match status" value="1"/>
</dbReference>
<dbReference type="OrthoDB" id="430051at2759"/>
<dbReference type="RefSeq" id="XP_002181586.1">
    <property type="nucleotide sequence ID" value="XM_002181550.1"/>
</dbReference>
<comment type="catalytic activity">
    <reaction evidence="1 8">
        <text>ATP-independent breakage of single-stranded DNA, followed by passage and rejoining.</text>
        <dbReference type="EC" id="5.6.2.1"/>
    </reaction>
</comment>
<dbReference type="Pfam" id="PF00098">
    <property type="entry name" value="zf-CCHC"/>
    <property type="match status" value="1"/>
</dbReference>
<comment type="function">
    <text evidence="8">Introduces a single-strand break via transesterification at a target site in duplex DNA. Releases the supercoiling and torsional tension of DNA introduced during the DNA replication and transcription by transiently cleaving and rejoining one strand of the DNA duplex. The scissile phosphodiester is attacked by the catalytic tyrosine of the enzyme, resulting in the formation of a DNA-(5'-phosphotyrosyl)-enzyme intermediate and the expulsion of a 3'-OH DNA strand.</text>
</comment>
<feature type="domain" description="Toprim" evidence="11">
    <location>
        <begin position="43"/>
        <end position="206"/>
    </location>
</feature>
<dbReference type="PANTHER" id="PTHR11390">
    <property type="entry name" value="PROKARYOTIC DNA TOPOISOMERASE"/>
    <property type="match status" value="1"/>
</dbReference>
<dbReference type="CDD" id="cd03362">
    <property type="entry name" value="TOPRIM_TopoIA_TopoIII"/>
    <property type="match status" value="1"/>
</dbReference>
<dbReference type="AlphaFoldDB" id="B7G3B1"/>
<dbReference type="GeneID" id="7202552"/>
<dbReference type="EMBL" id="CM000615">
    <property type="protein sequence ID" value="EEC46800.1"/>
    <property type="molecule type" value="Genomic_DNA"/>
</dbReference>
<dbReference type="Gene3D" id="2.70.20.10">
    <property type="entry name" value="Topoisomerase I, domain 3"/>
    <property type="match status" value="1"/>
</dbReference>
<dbReference type="InterPro" id="IPR006171">
    <property type="entry name" value="TOPRIM_dom"/>
</dbReference>
<evidence type="ECO:0000256" key="6">
    <source>
        <dbReference type="ARBA" id="ARBA00023235"/>
    </source>
</evidence>
<proteinExistence type="inferred from homology"/>
<dbReference type="InParanoid" id="B7G3B1"/>
<dbReference type="SMART" id="SM00437">
    <property type="entry name" value="TOP1Ac"/>
    <property type="match status" value="1"/>
</dbReference>
<evidence type="ECO:0000256" key="2">
    <source>
        <dbReference type="ARBA" id="ARBA00009446"/>
    </source>
</evidence>
<dbReference type="PROSITE" id="PS50158">
    <property type="entry name" value="ZF_CCHC"/>
    <property type="match status" value="1"/>
</dbReference>
<dbReference type="Gene3D" id="4.10.60.10">
    <property type="entry name" value="Zinc finger, CCHC-type"/>
    <property type="match status" value="1"/>
</dbReference>
<evidence type="ECO:0000256" key="1">
    <source>
        <dbReference type="ARBA" id="ARBA00000213"/>
    </source>
</evidence>
<dbReference type="GO" id="GO:0003677">
    <property type="term" value="F:DNA binding"/>
    <property type="evidence" value="ECO:0007669"/>
    <property type="project" value="UniProtKB-KW"/>
</dbReference>
<dbReference type="GO" id="GO:0006265">
    <property type="term" value="P:DNA topological change"/>
    <property type="evidence" value="ECO:0007669"/>
    <property type="project" value="InterPro"/>
</dbReference>
<dbReference type="CDD" id="cd00186">
    <property type="entry name" value="TOP1Ac"/>
    <property type="match status" value="1"/>
</dbReference>
<dbReference type="eggNOG" id="KOG1956">
    <property type="taxonomic scope" value="Eukaryota"/>
</dbReference>
<dbReference type="SUPFAM" id="SSF56712">
    <property type="entry name" value="Prokaryotic type I DNA topoisomerase"/>
    <property type="match status" value="1"/>
</dbReference>
<dbReference type="Gene3D" id="1.10.460.10">
    <property type="entry name" value="Topoisomerase I, domain 2"/>
    <property type="match status" value="1"/>
</dbReference>
<keyword evidence="4 8" id="KW-0799">Topoisomerase</keyword>
<dbReference type="FunFam" id="1.10.290.10:FF:000001">
    <property type="entry name" value="DNA topoisomerase"/>
    <property type="match status" value="1"/>
</dbReference>
<dbReference type="FunCoup" id="B7G3B1">
    <property type="interactions" value="486"/>
</dbReference>
<dbReference type="InterPro" id="IPR034144">
    <property type="entry name" value="TOPRIM_TopoIII"/>
</dbReference>
<dbReference type="InterPro" id="IPR036875">
    <property type="entry name" value="Znf_CCHC_sf"/>
</dbReference>
<reference evidence="13 14" key="1">
    <citation type="journal article" date="2008" name="Nature">
        <title>The Phaeodactylum genome reveals the evolutionary history of diatom genomes.</title>
        <authorList>
            <person name="Bowler C."/>
            <person name="Allen A.E."/>
            <person name="Badger J.H."/>
            <person name="Grimwood J."/>
            <person name="Jabbari K."/>
            <person name="Kuo A."/>
            <person name="Maheswari U."/>
            <person name="Martens C."/>
            <person name="Maumus F."/>
            <person name="Otillar R.P."/>
            <person name="Rayko E."/>
            <person name="Salamov A."/>
            <person name="Vandepoele K."/>
            <person name="Beszteri B."/>
            <person name="Gruber A."/>
            <person name="Heijde M."/>
            <person name="Katinka M."/>
            <person name="Mock T."/>
            <person name="Valentin K."/>
            <person name="Verret F."/>
            <person name="Berges J.A."/>
            <person name="Brownlee C."/>
            <person name="Cadoret J.P."/>
            <person name="Chiovitti A."/>
            <person name="Choi C.J."/>
            <person name="Coesel S."/>
            <person name="De Martino A."/>
            <person name="Detter J.C."/>
            <person name="Durkin C."/>
            <person name="Falciatore A."/>
            <person name="Fournet J."/>
            <person name="Haruta M."/>
            <person name="Huysman M.J."/>
            <person name="Jenkins B.D."/>
            <person name="Jiroutova K."/>
            <person name="Jorgensen R.E."/>
            <person name="Joubert Y."/>
            <person name="Kaplan A."/>
            <person name="Kroger N."/>
            <person name="Kroth P.G."/>
            <person name="La Roche J."/>
            <person name="Lindquist E."/>
            <person name="Lommer M."/>
            <person name="Martin-Jezequel V."/>
            <person name="Lopez P.J."/>
            <person name="Lucas S."/>
            <person name="Mangogna M."/>
            <person name="McGinnis K."/>
            <person name="Medlin L.K."/>
            <person name="Montsant A."/>
            <person name="Oudot-Le Secq M.P."/>
            <person name="Napoli C."/>
            <person name="Obornik M."/>
            <person name="Parker M.S."/>
            <person name="Petit J.L."/>
            <person name="Porcel B.M."/>
            <person name="Poulsen N."/>
            <person name="Robison M."/>
            <person name="Rychlewski L."/>
            <person name="Rynearson T.A."/>
            <person name="Schmutz J."/>
            <person name="Shapiro H."/>
            <person name="Siaut M."/>
            <person name="Stanley M."/>
            <person name="Sussman M.R."/>
            <person name="Taylor A.R."/>
            <person name="Vardi A."/>
            <person name="von Dassow P."/>
            <person name="Vyverman W."/>
            <person name="Willis A."/>
            <person name="Wyrwicz L.S."/>
            <person name="Rokhsar D.S."/>
            <person name="Weissenbach J."/>
            <person name="Armbrust E.V."/>
            <person name="Green B.R."/>
            <person name="Van de Peer Y."/>
            <person name="Grigoriev I.V."/>
        </authorList>
    </citation>
    <scope>NUCLEOTIDE SEQUENCE [LARGE SCALE GENOMIC DNA]</scope>
    <source>
        <strain evidence="13 14">CCAP 1055/1</strain>
    </source>
</reference>
<dbReference type="HOGENOM" id="CLU_002929_1_2_1"/>
<protein>
    <recommendedName>
        <fullName evidence="3 8">DNA topoisomerase</fullName>
        <ecNumber evidence="3 8">5.6.2.1</ecNumber>
    </recommendedName>
</protein>
<dbReference type="InterPro" id="IPR013824">
    <property type="entry name" value="Topo_IA_cen_sub1"/>
</dbReference>
<feature type="domain" description="Topo IA-type catalytic" evidence="12">
    <location>
        <begin position="224"/>
        <end position="673"/>
    </location>
</feature>
<dbReference type="Gene3D" id="3.40.50.140">
    <property type="match status" value="1"/>
</dbReference>
<sequence>MDNGEKKSTTWQTLAWCTRNSFHMRLKRDKKLICRMRQNNVPTVLNVAEKPSVARALASVFARLPNAVDRGMRREGNQVFSHENVCFPSVFSQGNGVCVQGPSTSQRAALYMITTSVRGHLASQDFPPAYGWSKCDPIALFEAPIETSYRDDMQPLERMLKSLSRQAQVLILWLDCDREGEAIGDEVRTVCLGSNSRLQVYRARFSTVLPVEIERALQTLGRVNEYMVAAVQARSTLDLRVGAAFTRFQTLRLQRKFDGFAEQGVISYGPCQFPTLGFVVERWARIETFIPEDFWHLELAISVDDTYHQQSQEEDQSAARGRTQQNRTIHFSWKRGYLYDKLLTTVLFEECLEAGEAVVTAMNGRTRNKWRPVPLATVELQKRASMYLRIGSETLMSAAEELYQQGYISYPRTETERFRPEFEHRPLIQQFSSLQGEFGAYASKLLNENGFQIPRAGKSDDQAHPPITPAKAVDPNTIQDQIQRKIYSLIVKHYLACCSRDAVGRGTTLTVRMGTEEFNATGLMVIEKNWLEIYSPWERWGSGQGELPPLQVGSRIRPTSFLMKEGRSGPPQPISEVELISLMDRNGIGTDATIAQHISTILDREYARKDGRQKFLPTPLGIALVEGYNSMGYQLNKPDLRREMEAECNEVASGRKTKEEIMVPILAKMKSCYETARAEARKLDEAVARHFPRLGAGESTSQVVEESFSECGVCRNSMALKQERENNNRTTARNTVRRKLLYCSTCRAGWTLPRGVVRPKTEQEDNGPPVKCPICQFQVIRILRGEGYEGNGYHVCPKCFSDPPSDHGGASNAGDFRCFACQHPTCALASGTPGGDVEVFRCPFCHPSAQPTSTSDSGKVCVRKTSRGYVLSCNKYVRGQDRCSYTIWLPKECHKVSVLSGDENQNEICGRCSSPRAVIRKVHFVWKPGSVPPHLGRECTVCVLCDADFRRELNISLPQMNQVQSRPRTTAGRAGHRGGGGTETGQGGAGNTCFHCGQPGHFANSCPNR</sequence>
<dbReference type="InterPro" id="IPR003601">
    <property type="entry name" value="Topo_IA_2"/>
</dbReference>
<comment type="similarity">
    <text evidence="2 8">Belongs to the type IA topoisomerase family.</text>
</comment>
<dbReference type="GO" id="GO:0005634">
    <property type="term" value="C:nucleus"/>
    <property type="evidence" value="ECO:0007669"/>
    <property type="project" value="TreeGrafter"/>
</dbReference>
<dbReference type="GO" id="GO:0031422">
    <property type="term" value="C:RecQ family helicase-topoisomerase III complex"/>
    <property type="evidence" value="ECO:0007669"/>
    <property type="project" value="TreeGrafter"/>
</dbReference>
<keyword evidence="7" id="KW-0479">Metal-binding</keyword>
<evidence type="ECO:0000256" key="7">
    <source>
        <dbReference type="PROSITE-ProRule" id="PRU00047"/>
    </source>
</evidence>
<dbReference type="InterPro" id="IPR013497">
    <property type="entry name" value="Topo_IA_cen"/>
</dbReference>
<organism evidence="13 14">
    <name type="scientific">Phaeodactylum tricornutum (strain CCAP 1055/1)</name>
    <dbReference type="NCBI Taxonomy" id="556484"/>
    <lineage>
        <taxon>Eukaryota</taxon>
        <taxon>Sar</taxon>
        <taxon>Stramenopiles</taxon>
        <taxon>Ochrophyta</taxon>
        <taxon>Bacillariophyta</taxon>
        <taxon>Bacillariophyceae</taxon>
        <taxon>Bacillariophycidae</taxon>
        <taxon>Naviculales</taxon>
        <taxon>Phaeodactylaceae</taxon>
        <taxon>Phaeodactylum</taxon>
    </lineage>
</organism>
<dbReference type="PROSITE" id="PS52039">
    <property type="entry name" value="TOPO_IA_2"/>
    <property type="match status" value="1"/>
</dbReference>
<feature type="region of interest" description="Disordered" evidence="9">
    <location>
        <begin position="454"/>
        <end position="475"/>
    </location>
</feature>
<keyword evidence="5 8" id="KW-0238">DNA-binding</keyword>
<accession>B7G3B1</accession>
<dbReference type="InterPro" id="IPR001878">
    <property type="entry name" value="Znf_CCHC"/>
</dbReference>
<keyword evidence="14" id="KW-1185">Reference proteome</keyword>
<dbReference type="InterPro" id="IPR013825">
    <property type="entry name" value="Topo_IA_cen_sub2"/>
</dbReference>
<dbReference type="PRINTS" id="PR00417">
    <property type="entry name" value="PRTPISMRASEI"/>
</dbReference>
<dbReference type="SUPFAM" id="SSF57756">
    <property type="entry name" value="Retrovirus zinc finger-like domains"/>
    <property type="match status" value="1"/>
</dbReference>
<dbReference type="Pfam" id="PF01131">
    <property type="entry name" value="Topoisom_bac"/>
    <property type="match status" value="1"/>
</dbReference>
<dbReference type="EC" id="5.6.2.1" evidence="3 8"/>
<evidence type="ECO:0000259" key="12">
    <source>
        <dbReference type="PROSITE" id="PS52039"/>
    </source>
</evidence>
<evidence type="ECO:0000256" key="4">
    <source>
        <dbReference type="ARBA" id="ARBA00023029"/>
    </source>
</evidence>
<dbReference type="Pfam" id="PF01751">
    <property type="entry name" value="Toprim"/>
    <property type="match status" value="1"/>
</dbReference>
<dbReference type="PROSITE" id="PS50880">
    <property type="entry name" value="TOPRIM"/>
    <property type="match status" value="1"/>
</dbReference>
<dbReference type="InterPro" id="IPR023406">
    <property type="entry name" value="Topo_IA_AS"/>
</dbReference>
<evidence type="ECO:0000313" key="13">
    <source>
        <dbReference type="EMBL" id="EEC46800.1"/>
    </source>
</evidence>
<dbReference type="PROSITE" id="PS00396">
    <property type="entry name" value="TOPO_IA_1"/>
    <property type="match status" value="1"/>
</dbReference>
<dbReference type="InterPro" id="IPR023405">
    <property type="entry name" value="Topo_IA_core_domain"/>
</dbReference>
<dbReference type="KEGG" id="pti:PHATRDRAFT_47417"/>
<dbReference type="STRING" id="556484.B7G3B1"/>
<name>B7G3B1_PHATC</name>
<feature type="domain" description="CCHC-type" evidence="10">
    <location>
        <begin position="993"/>
        <end position="1008"/>
    </location>
</feature>
<evidence type="ECO:0000256" key="8">
    <source>
        <dbReference type="RuleBase" id="RU362092"/>
    </source>
</evidence>
<feature type="compositionally biased region" description="Gly residues" evidence="9">
    <location>
        <begin position="977"/>
        <end position="986"/>
    </location>
</feature>
<evidence type="ECO:0000313" key="14">
    <source>
        <dbReference type="Proteomes" id="UP000000759"/>
    </source>
</evidence>
<evidence type="ECO:0000256" key="9">
    <source>
        <dbReference type="SAM" id="MobiDB-lite"/>
    </source>
</evidence>
<dbReference type="SMART" id="SM00436">
    <property type="entry name" value="TOP1Bc"/>
    <property type="match status" value="1"/>
</dbReference>
<evidence type="ECO:0000259" key="10">
    <source>
        <dbReference type="PROSITE" id="PS50158"/>
    </source>
</evidence>
<keyword evidence="7" id="KW-0863">Zinc-finger</keyword>
<dbReference type="PANTHER" id="PTHR11390:SF21">
    <property type="entry name" value="DNA TOPOISOMERASE 3-ALPHA"/>
    <property type="match status" value="1"/>
</dbReference>
<reference evidence="14" key="2">
    <citation type="submission" date="2008-08" db="EMBL/GenBank/DDBJ databases">
        <authorList>
            <consortium name="Diatom Consortium"/>
            <person name="Grigoriev I."/>
            <person name="Grimwood J."/>
            <person name="Kuo A."/>
            <person name="Otillar R.P."/>
            <person name="Salamov A."/>
            <person name="Detter J.C."/>
            <person name="Lindquist E."/>
            <person name="Shapiro H."/>
            <person name="Lucas S."/>
            <person name="Glavina del Rio T."/>
            <person name="Pitluck S."/>
            <person name="Rokhsar D."/>
            <person name="Bowler C."/>
        </authorList>
    </citation>
    <scope>GENOME REANNOTATION</scope>
    <source>
        <strain evidence="14">CCAP 1055/1</strain>
    </source>
</reference>
<dbReference type="Proteomes" id="UP000000759">
    <property type="component" value="Chromosome 13"/>
</dbReference>
<dbReference type="SMART" id="SM00493">
    <property type="entry name" value="TOPRIM"/>
    <property type="match status" value="1"/>
</dbReference>
<keyword evidence="6 8" id="KW-0413">Isomerase</keyword>
<dbReference type="InterPro" id="IPR013826">
    <property type="entry name" value="Topo_IA_cen_sub3"/>
</dbReference>
<dbReference type="GO" id="GO:0006310">
    <property type="term" value="P:DNA recombination"/>
    <property type="evidence" value="ECO:0007669"/>
    <property type="project" value="TreeGrafter"/>
</dbReference>
<dbReference type="GO" id="GO:0008270">
    <property type="term" value="F:zinc ion binding"/>
    <property type="evidence" value="ECO:0007669"/>
    <property type="project" value="UniProtKB-KW"/>
</dbReference>
<dbReference type="GO" id="GO:0006281">
    <property type="term" value="P:DNA repair"/>
    <property type="evidence" value="ECO:0007669"/>
    <property type="project" value="TreeGrafter"/>
</dbReference>
<keyword evidence="7" id="KW-0862">Zinc</keyword>
<evidence type="ECO:0000256" key="5">
    <source>
        <dbReference type="ARBA" id="ARBA00023125"/>
    </source>
</evidence>
<evidence type="ECO:0000256" key="3">
    <source>
        <dbReference type="ARBA" id="ARBA00012891"/>
    </source>
</evidence>
<gene>
    <name evidence="13" type="ORF">PHATRDRAFT_47417</name>
</gene>
<dbReference type="InterPro" id="IPR003602">
    <property type="entry name" value="Topo_IA_DNA-bd_dom"/>
</dbReference>